<dbReference type="PANTHER" id="PTHR15046:SF2">
    <property type="entry name" value="BETA-1,4 N-ACETYLGALACTOSAMINYLTRANSFERASE 2"/>
    <property type="match status" value="1"/>
</dbReference>
<evidence type="ECO:0000313" key="2">
    <source>
        <dbReference type="Ensembl" id="ENSGMOP00000047654.1"/>
    </source>
</evidence>
<dbReference type="GeneTree" id="ENSGT00390000006679"/>
<evidence type="ECO:0000259" key="1">
    <source>
        <dbReference type="Pfam" id="PF00535"/>
    </source>
</evidence>
<dbReference type="Ensembl" id="ENSGMOT00000076123.1">
    <property type="protein sequence ID" value="ENSGMOP00000047654.1"/>
    <property type="gene ID" value="ENSGMOG00000033297.1"/>
</dbReference>
<dbReference type="AlphaFoldDB" id="A0A8C5BKM3"/>
<name>A0A8C5BKM3_GADMO</name>
<accession>A0A8C5BKM3</accession>
<dbReference type="InterPro" id="IPR029044">
    <property type="entry name" value="Nucleotide-diphossugar_trans"/>
</dbReference>
<evidence type="ECO:0000313" key="3">
    <source>
        <dbReference type="Proteomes" id="UP000694546"/>
    </source>
</evidence>
<keyword evidence="3" id="KW-1185">Reference proteome</keyword>
<dbReference type="GO" id="GO:0019276">
    <property type="term" value="P:UDP-N-acetylgalactosamine metabolic process"/>
    <property type="evidence" value="ECO:0007669"/>
    <property type="project" value="TreeGrafter"/>
</dbReference>
<sequence length="444" mass="50637">MTTREQAFQVDNLPNLTLSRSPPTGLFIPPSTCFCINDSYILDNSIPSDQLAEILERRGKEYKKHQARYAPSIVPGTIFWHTLMSSSKSFSILNALLFAPSNSPLQYPIQGFTVRPMVPTLIPGTILQCALVVQLRRANTALYRKNLIILETDSLAEMNKLLAKVTYTSTVYHIHTGDLGSLNPFQLISTGKHLMRYMAISDQVTVTTKTFMRYKELKLLIRSLRQHYKDMTLIVADDTHEPEKIIEENVLHYIMPGGQGWFAGRTLAVSQVTTKYFLWVDDDFLFTEKTKIEDLVEVMEATPVLDVVGGSVDGNQFYFSINYDEGDGVTGGCLEKKSNRRFHSVPNFPQCHLVSGVVNFFLARTDAVNRVRFDPKLKRVGHPEFFMDGLGQLMVATCSHVSISHQPRMMKPEYKIFRHPTSEEQDSKKRLYHYKNYLKCIRFG</sequence>
<dbReference type="GO" id="GO:0008376">
    <property type="term" value="F:acetylgalactosaminyltransferase activity"/>
    <property type="evidence" value="ECO:0007669"/>
    <property type="project" value="TreeGrafter"/>
</dbReference>
<dbReference type="CDD" id="cd00761">
    <property type="entry name" value="Glyco_tranf_GTA_type"/>
    <property type="match status" value="1"/>
</dbReference>
<reference evidence="2" key="2">
    <citation type="submission" date="2025-09" db="UniProtKB">
        <authorList>
            <consortium name="Ensembl"/>
        </authorList>
    </citation>
    <scope>IDENTIFICATION</scope>
</reference>
<proteinExistence type="predicted"/>
<dbReference type="GO" id="GO:0006047">
    <property type="term" value="P:UDP-N-acetylglucosamine metabolic process"/>
    <property type="evidence" value="ECO:0007669"/>
    <property type="project" value="TreeGrafter"/>
</dbReference>
<dbReference type="Proteomes" id="UP000694546">
    <property type="component" value="Chromosome 2"/>
</dbReference>
<dbReference type="SUPFAM" id="SSF53448">
    <property type="entry name" value="Nucleotide-diphospho-sugar transferases"/>
    <property type="match status" value="1"/>
</dbReference>
<feature type="domain" description="Glycosyltransferase 2-like" evidence="1">
    <location>
        <begin position="208"/>
        <end position="326"/>
    </location>
</feature>
<organism evidence="2 3">
    <name type="scientific">Gadus morhua</name>
    <name type="common">Atlantic cod</name>
    <dbReference type="NCBI Taxonomy" id="8049"/>
    <lineage>
        <taxon>Eukaryota</taxon>
        <taxon>Metazoa</taxon>
        <taxon>Chordata</taxon>
        <taxon>Craniata</taxon>
        <taxon>Vertebrata</taxon>
        <taxon>Euteleostomi</taxon>
        <taxon>Actinopterygii</taxon>
        <taxon>Neopterygii</taxon>
        <taxon>Teleostei</taxon>
        <taxon>Neoteleostei</taxon>
        <taxon>Acanthomorphata</taxon>
        <taxon>Zeiogadaria</taxon>
        <taxon>Gadariae</taxon>
        <taxon>Gadiformes</taxon>
        <taxon>Gadoidei</taxon>
        <taxon>Gadidae</taxon>
        <taxon>Gadus</taxon>
    </lineage>
</organism>
<dbReference type="Gene3D" id="3.90.550.10">
    <property type="entry name" value="Spore Coat Polysaccharide Biosynthesis Protein SpsA, Chain A"/>
    <property type="match status" value="1"/>
</dbReference>
<dbReference type="PANTHER" id="PTHR15046">
    <property type="entry name" value="GLYCO_TRANS_2-LIKE DOMAIN-CONTAINING PROTEIN"/>
    <property type="match status" value="1"/>
</dbReference>
<protein>
    <recommendedName>
        <fullName evidence="1">Glycosyltransferase 2-like domain-containing protein</fullName>
    </recommendedName>
</protein>
<dbReference type="Pfam" id="PF00535">
    <property type="entry name" value="Glycos_transf_2"/>
    <property type="match status" value="1"/>
</dbReference>
<reference evidence="2" key="1">
    <citation type="submission" date="2025-08" db="UniProtKB">
        <authorList>
            <consortium name="Ensembl"/>
        </authorList>
    </citation>
    <scope>IDENTIFICATION</scope>
</reference>
<dbReference type="InterPro" id="IPR001173">
    <property type="entry name" value="Glyco_trans_2-like"/>
</dbReference>